<keyword evidence="2" id="KW-1185">Reference proteome</keyword>
<gene>
    <name evidence="1" type="ORF">QFC19_009308</name>
</gene>
<organism evidence="1 2">
    <name type="scientific">Naganishia cerealis</name>
    <dbReference type="NCBI Taxonomy" id="610337"/>
    <lineage>
        <taxon>Eukaryota</taxon>
        <taxon>Fungi</taxon>
        <taxon>Dikarya</taxon>
        <taxon>Basidiomycota</taxon>
        <taxon>Agaricomycotina</taxon>
        <taxon>Tremellomycetes</taxon>
        <taxon>Filobasidiales</taxon>
        <taxon>Filobasidiaceae</taxon>
        <taxon>Naganishia</taxon>
    </lineage>
</organism>
<accession>A0ACC2UVM5</accession>
<name>A0ACC2UVM5_9TREE</name>
<protein>
    <submittedName>
        <fullName evidence="1">Uncharacterized protein</fullName>
    </submittedName>
</protein>
<evidence type="ECO:0000313" key="2">
    <source>
        <dbReference type="Proteomes" id="UP001241377"/>
    </source>
</evidence>
<reference evidence="1" key="1">
    <citation type="submission" date="2023-04" db="EMBL/GenBank/DDBJ databases">
        <title>Draft Genome sequencing of Naganishia species isolated from polar environments using Oxford Nanopore Technology.</title>
        <authorList>
            <person name="Leo P."/>
            <person name="Venkateswaran K."/>
        </authorList>
    </citation>
    <scope>NUCLEOTIDE SEQUENCE</scope>
    <source>
        <strain evidence="1">MNA-CCFEE 5261</strain>
    </source>
</reference>
<proteinExistence type="predicted"/>
<evidence type="ECO:0000313" key="1">
    <source>
        <dbReference type="EMBL" id="KAJ9091012.1"/>
    </source>
</evidence>
<dbReference type="Proteomes" id="UP001241377">
    <property type="component" value="Unassembled WGS sequence"/>
</dbReference>
<dbReference type="EMBL" id="JASBWR010000157">
    <property type="protein sequence ID" value="KAJ9091012.1"/>
    <property type="molecule type" value="Genomic_DNA"/>
</dbReference>
<comment type="caution">
    <text evidence="1">The sequence shown here is derived from an EMBL/GenBank/DDBJ whole genome shotgun (WGS) entry which is preliminary data.</text>
</comment>
<sequence length="96" mass="10846">MASHSAIDPQTGLDTTEFQRMLQGKPYLASDPYRCHIAAKGADAVYEFNQERSMEKRVELLRSLVKNGSDVEDPQRFVALPFFCEYVSWCAAPIDS</sequence>